<dbReference type="Proteomes" id="UP000569202">
    <property type="component" value="Unassembled WGS sequence"/>
</dbReference>
<dbReference type="InterPro" id="IPR036291">
    <property type="entry name" value="NAD(P)-bd_dom_sf"/>
</dbReference>
<dbReference type="AlphaFoldDB" id="A0A241VAE8"/>
<evidence type="ECO:0000256" key="2">
    <source>
        <dbReference type="ARBA" id="ARBA00023002"/>
    </source>
</evidence>
<dbReference type="PRINTS" id="PR00080">
    <property type="entry name" value="SDRFAMILY"/>
</dbReference>
<reference evidence="4 7" key="2">
    <citation type="submission" date="2020-04" db="EMBL/GenBank/DDBJ databases">
        <title>Acinetobacter Taxon 24.</title>
        <authorList>
            <person name="Nemec A."/>
            <person name="Radolfova-Krizova L."/>
            <person name="Higgins P.G."/>
            <person name="Spanelova P."/>
        </authorList>
    </citation>
    <scope>NUCLEOTIDE SEQUENCE [LARGE SCALE GENOMIC DNA]</scope>
    <source>
        <strain evidence="4 7">ANC 5380</strain>
    </source>
</reference>
<dbReference type="EMBL" id="SJOA01000048">
    <property type="protein sequence ID" value="TCB53263.1"/>
    <property type="molecule type" value="Genomic_DNA"/>
</dbReference>
<reference evidence="5 6" key="1">
    <citation type="submission" date="2019-02" db="EMBL/GenBank/DDBJ databases">
        <title>High diversity of culturable Acinetobacter species in natural soil and water ecosystems.</title>
        <authorList>
            <person name="Radolfova-Krizova L."/>
            <person name="Nemec A."/>
        </authorList>
    </citation>
    <scope>NUCLEOTIDE SEQUENCE [LARGE SCALE GENOMIC DNA]</scope>
    <source>
        <strain evidence="5 6">ANC 4281</strain>
    </source>
</reference>
<dbReference type="Gene3D" id="3.40.50.720">
    <property type="entry name" value="NAD(P)-binding Rossmann-like Domain"/>
    <property type="match status" value="1"/>
</dbReference>
<evidence type="ECO:0000313" key="4">
    <source>
        <dbReference type="EMBL" id="NNH79287.1"/>
    </source>
</evidence>
<protein>
    <submittedName>
        <fullName evidence="5">SDR family oxidoreductase</fullName>
    </submittedName>
</protein>
<dbReference type="SUPFAM" id="SSF51735">
    <property type="entry name" value="NAD(P)-binding Rossmann-fold domains"/>
    <property type="match status" value="1"/>
</dbReference>
<organism evidence="5 6">
    <name type="scientific">Acinetobacter terrae</name>
    <dbReference type="NCBI Taxonomy" id="2731247"/>
    <lineage>
        <taxon>Bacteria</taxon>
        <taxon>Pseudomonadati</taxon>
        <taxon>Pseudomonadota</taxon>
        <taxon>Gammaproteobacteria</taxon>
        <taxon>Moraxellales</taxon>
        <taxon>Moraxellaceae</taxon>
        <taxon>Acinetobacter</taxon>
        <taxon>Acinetobacter Taxon 24</taxon>
    </lineage>
</organism>
<name>A0A241VAE8_9GAMM</name>
<evidence type="ECO:0000313" key="6">
    <source>
        <dbReference type="Proteomes" id="UP000291380"/>
    </source>
</evidence>
<dbReference type="PROSITE" id="PS00061">
    <property type="entry name" value="ADH_SHORT"/>
    <property type="match status" value="1"/>
</dbReference>
<accession>A0A7Y2RII6</accession>
<dbReference type="InterPro" id="IPR002347">
    <property type="entry name" value="SDR_fam"/>
</dbReference>
<proteinExistence type="inferred from homology"/>
<dbReference type="EMBL" id="JABERL010000077">
    <property type="protein sequence ID" value="NNH79287.1"/>
    <property type="molecule type" value="Genomic_DNA"/>
</dbReference>
<comment type="caution">
    <text evidence="5">The sequence shown here is derived from an EMBL/GenBank/DDBJ whole genome shotgun (WGS) entry which is preliminary data.</text>
</comment>
<dbReference type="PANTHER" id="PTHR24321">
    <property type="entry name" value="DEHYDROGENASES, SHORT CHAIN"/>
    <property type="match status" value="1"/>
</dbReference>
<evidence type="ECO:0000313" key="5">
    <source>
        <dbReference type="EMBL" id="TCB53263.1"/>
    </source>
</evidence>
<sequence length="255" mass="27532">MTQQKVLISAGASGIGKAIAENFLKHGAKVCIIDINQQALDAFQQEQPDILAFSADLSSLIDLERVFQNAIQALGGELDVLINNTGISGPTMPMHELDIQKWNKVIQINLNSTFRLTQLVIPYLQQSENAAIVNMSSAAGRFGYPNRIAYSTTKWGLVGFTKTLAMELGKFNIRVNAIAPGAVDGPRFQGVLAQRAAVSGRTLQEETMDALAVQSLKYMVNPQHIGELAYFLASEAGRSISGQLIPIDGDTQNVG</sequence>
<dbReference type="CDD" id="cd05233">
    <property type="entry name" value="SDR_c"/>
    <property type="match status" value="1"/>
</dbReference>
<dbReference type="GO" id="GO:0016491">
    <property type="term" value="F:oxidoreductase activity"/>
    <property type="evidence" value="ECO:0007669"/>
    <property type="project" value="UniProtKB-KW"/>
</dbReference>
<dbReference type="Pfam" id="PF00106">
    <property type="entry name" value="adh_short"/>
    <property type="match status" value="1"/>
</dbReference>
<dbReference type="FunFam" id="3.40.50.720:FF:000084">
    <property type="entry name" value="Short-chain dehydrogenase reductase"/>
    <property type="match status" value="1"/>
</dbReference>
<dbReference type="STRING" id="1977878.B9T23_13915"/>
<gene>
    <name evidence="5" type="ORF">E0H85_16880</name>
    <name evidence="4" type="ORF">HLH17_16900</name>
</gene>
<dbReference type="PANTHER" id="PTHR24321:SF8">
    <property type="entry name" value="ESTRADIOL 17-BETA-DEHYDROGENASE 8-RELATED"/>
    <property type="match status" value="1"/>
</dbReference>
<dbReference type="PRINTS" id="PR00081">
    <property type="entry name" value="GDHRDH"/>
</dbReference>
<accession>A0A241VAE8</accession>
<dbReference type="RefSeq" id="WP_067724402.1">
    <property type="nucleotide sequence ID" value="NZ_JABERL010000077.1"/>
</dbReference>
<accession>A0A4R0ECJ7</accession>
<dbReference type="InterPro" id="IPR020904">
    <property type="entry name" value="Sc_DH/Rdtase_CS"/>
</dbReference>
<dbReference type="NCBIfam" id="NF009466">
    <property type="entry name" value="PRK12826.1-2"/>
    <property type="match status" value="1"/>
</dbReference>
<keyword evidence="2" id="KW-0560">Oxidoreductase</keyword>
<dbReference type="Proteomes" id="UP000291380">
    <property type="component" value="Unassembled WGS sequence"/>
</dbReference>
<comment type="similarity">
    <text evidence="1 3">Belongs to the short-chain dehydrogenases/reductases (SDR) family.</text>
</comment>
<evidence type="ECO:0000313" key="7">
    <source>
        <dbReference type="Proteomes" id="UP000569202"/>
    </source>
</evidence>
<evidence type="ECO:0000256" key="1">
    <source>
        <dbReference type="ARBA" id="ARBA00006484"/>
    </source>
</evidence>
<dbReference type="OrthoDB" id="9806974at2"/>
<evidence type="ECO:0000256" key="3">
    <source>
        <dbReference type="RuleBase" id="RU000363"/>
    </source>
</evidence>